<dbReference type="Gene3D" id="3.30.420.360">
    <property type="match status" value="1"/>
</dbReference>
<evidence type="ECO:0000256" key="7">
    <source>
        <dbReference type="ARBA" id="ARBA00048220"/>
    </source>
</evidence>
<gene>
    <name evidence="12" type="ORF">EV699_13216</name>
</gene>
<dbReference type="Gene3D" id="3.30.110.120">
    <property type="match status" value="1"/>
</dbReference>
<comment type="function">
    <text evidence="8">Involved in the maturation of [NiFe] hydrogenases. Along with HypE, it catalyzes the synthesis of the CN ligands of the active site iron of [NiFe]-hydrogenases. HypF functions as a carbamoyl transferase using carbamoylphosphate as a substrate and transferring the carboxamido moiety in an ATP-dependent reaction to the thiolate of the C-terminal cysteine of HypE yielding a protein-S-carboxamide.</text>
</comment>
<evidence type="ECO:0000259" key="10">
    <source>
        <dbReference type="PROSITE" id="PS51160"/>
    </source>
</evidence>
<evidence type="ECO:0000313" key="13">
    <source>
        <dbReference type="Proteomes" id="UP000295765"/>
    </source>
</evidence>
<name>A0A4R2KU13_9GAMM</name>
<keyword evidence="13" id="KW-1185">Reference proteome</keyword>
<dbReference type="PANTHER" id="PTHR42959:SF1">
    <property type="entry name" value="CARBAMOYLTRANSFERASE HYPF"/>
    <property type="match status" value="1"/>
</dbReference>
<protein>
    <recommendedName>
        <fullName evidence="8">Carbamoyltransferase HypF</fullName>
        <ecNumber evidence="8">6.2.-.-</ecNumber>
    </recommendedName>
</protein>
<feature type="domain" description="Acylphosphatase-like" evidence="10">
    <location>
        <begin position="9"/>
        <end position="95"/>
    </location>
</feature>
<dbReference type="UniPathway" id="UPA00335"/>
<evidence type="ECO:0000256" key="5">
    <source>
        <dbReference type="ARBA" id="ARBA00022771"/>
    </source>
</evidence>
<dbReference type="PROSITE" id="PS51163">
    <property type="entry name" value="YRDC"/>
    <property type="match status" value="1"/>
</dbReference>
<dbReference type="PANTHER" id="PTHR42959">
    <property type="entry name" value="CARBAMOYLTRANSFERASE"/>
    <property type="match status" value="1"/>
</dbReference>
<dbReference type="Pfam" id="PF07503">
    <property type="entry name" value="zf-HYPF"/>
    <property type="match status" value="2"/>
</dbReference>
<dbReference type="PIRSF" id="PIRSF006256">
    <property type="entry name" value="CMPcnvr_hdrg_mat"/>
    <property type="match status" value="1"/>
</dbReference>
<dbReference type="InterPro" id="IPR011125">
    <property type="entry name" value="Znf_HypF"/>
</dbReference>
<comment type="similarity">
    <text evidence="2 8">Belongs to the carbamoyltransferase HypF family.</text>
</comment>
<dbReference type="OrthoDB" id="9808093at2"/>
<dbReference type="InterPro" id="IPR041440">
    <property type="entry name" value="HypF_C"/>
</dbReference>
<dbReference type="GO" id="GO:0016874">
    <property type="term" value="F:ligase activity"/>
    <property type="evidence" value="ECO:0007669"/>
    <property type="project" value="UniProtKB-UniRule"/>
</dbReference>
<dbReference type="Gene3D" id="3.90.870.50">
    <property type="match status" value="1"/>
</dbReference>
<evidence type="ECO:0000256" key="4">
    <source>
        <dbReference type="ARBA" id="ARBA00022723"/>
    </source>
</evidence>
<keyword evidence="9" id="KW-0378">Hydrolase</keyword>
<comment type="caution">
    <text evidence="12">The sequence shown here is derived from an EMBL/GenBank/DDBJ whole genome shotgun (WGS) entry which is preliminary data.</text>
</comment>
<dbReference type="PROSITE" id="PS00150">
    <property type="entry name" value="ACYLPHOSPHATASE_1"/>
    <property type="match status" value="1"/>
</dbReference>
<dbReference type="AlphaFoldDB" id="A0A4R2KU13"/>
<keyword evidence="3" id="KW-0436">Ligase</keyword>
<dbReference type="InterPro" id="IPR017968">
    <property type="entry name" value="Acylphosphatase_CS"/>
</dbReference>
<dbReference type="InterPro" id="IPR001792">
    <property type="entry name" value="Acylphosphatase-like_dom"/>
</dbReference>
<dbReference type="Pfam" id="PF00708">
    <property type="entry name" value="Acylphosphatase"/>
    <property type="match status" value="1"/>
</dbReference>
<dbReference type="GO" id="GO:0051604">
    <property type="term" value="P:protein maturation"/>
    <property type="evidence" value="ECO:0007669"/>
    <property type="project" value="TreeGrafter"/>
</dbReference>
<dbReference type="Pfam" id="PF22521">
    <property type="entry name" value="HypF_C_2"/>
    <property type="match status" value="1"/>
</dbReference>
<feature type="active site" evidence="9">
    <location>
        <position position="42"/>
    </location>
</feature>
<dbReference type="InterPro" id="IPR036046">
    <property type="entry name" value="Acylphosphatase-like_dom_sf"/>
</dbReference>
<sequence>MSASDAPRRLALRVRGQVQGVGFRPFVWRLARDCRLSGWVRNDGAGVAIEVQGAAAALAAFRAGLATPPPLARIDTVEAAERPCEAAADEFHILASAAGPVRTGIGPDMAVCAACIAELCDPHARRWRYAFTTCTHCGPRYTVAARLPWDRANTALAGFPLCADCAAEYADPADRRFHAEPLACPACGPRLVLRDAAGRVLAADDPLAATLALLHDGRIVAVKGLGGFHLVCDARNAASVAALRARKHRPAKPFALLAANLASLAGVVRVDADAAALLQAPQRPVVLLERAPGAGLPGIAPGLDRYGVMLPATPLQVLLFHEAAGRPAGTAWLAAPQPLLLVCTSANPSGEPLVIDDDEAVARLAGSADAILGHDRAILQRVDDSVLLPRPGAPLLVRRARGWTPQALRLPAAGPAVLAFGGDLKNTVCATRGDTAVLSQHLGDLASASARRALADTVAHLLALLDLHPARVACDRYPDGIASRLAAAFAAGRGLPLVAVQHHHAHVAAVLAEHGHVGPALGLALDGFGWGADDTLWGGEWLRVDGAHSVRLGHLLPLALPGGDAAAREPWRMAASALHALGRGAEIVQRWAGRPAARTVAAMLAQGVRCPPTSSAGRWFDAAAGLLGVCETMSYEGEAAMRLEAAARRHGAVAPLAGGWRWCGDALDLRPLLAHLAAEADADRGAALFHATLAAALAEALVAAARAGGLATVAAAGGVCLNRELLAALRTHLDATGLALLEARALPPNDGGLALGQAWVAQQAALADA</sequence>
<reference evidence="12 13" key="1">
    <citation type="submission" date="2019-03" db="EMBL/GenBank/DDBJ databases">
        <title>Genomic Encyclopedia of Type Strains, Phase IV (KMG-IV): sequencing the most valuable type-strain genomes for metagenomic binning, comparative biology and taxonomic classification.</title>
        <authorList>
            <person name="Goeker M."/>
        </authorList>
    </citation>
    <scope>NUCLEOTIDE SEQUENCE [LARGE SCALE GENOMIC DNA]</scope>
    <source>
        <strain evidence="12 13">DSM 25287</strain>
    </source>
</reference>
<evidence type="ECO:0000259" key="11">
    <source>
        <dbReference type="PROSITE" id="PS51163"/>
    </source>
</evidence>
<evidence type="ECO:0000256" key="2">
    <source>
        <dbReference type="ARBA" id="ARBA00008097"/>
    </source>
</evidence>
<dbReference type="InterPro" id="IPR017945">
    <property type="entry name" value="DHBP_synth_RibB-like_a/b_dom"/>
</dbReference>
<dbReference type="Pfam" id="PF17788">
    <property type="entry name" value="HypF_C"/>
    <property type="match status" value="1"/>
</dbReference>
<dbReference type="NCBIfam" id="TIGR00143">
    <property type="entry name" value="hypF"/>
    <property type="match status" value="1"/>
</dbReference>
<dbReference type="GO" id="GO:0016743">
    <property type="term" value="F:carboxyl- or carbamoyltransferase activity"/>
    <property type="evidence" value="ECO:0007669"/>
    <property type="project" value="UniProtKB-UniRule"/>
</dbReference>
<evidence type="ECO:0000256" key="1">
    <source>
        <dbReference type="ARBA" id="ARBA00004711"/>
    </source>
</evidence>
<evidence type="ECO:0000313" key="12">
    <source>
        <dbReference type="EMBL" id="TCO76352.1"/>
    </source>
</evidence>
<keyword evidence="5" id="KW-0863">Zinc-finger</keyword>
<dbReference type="Pfam" id="PF01300">
    <property type="entry name" value="Sua5_yciO_yrdC"/>
    <property type="match status" value="1"/>
</dbReference>
<dbReference type="PROSITE" id="PS51160">
    <property type="entry name" value="ACYLPHOSPHATASE_3"/>
    <property type="match status" value="1"/>
</dbReference>
<accession>A0A4R2KU13</accession>
<dbReference type="GO" id="GO:0003725">
    <property type="term" value="F:double-stranded RNA binding"/>
    <property type="evidence" value="ECO:0007669"/>
    <property type="project" value="InterPro"/>
</dbReference>
<dbReference type="SUPFAM" id="SSF55821">
    <property type="entry name" value="YrdC/RibB"/>
    <property type="match status" value="1"/>
</dbReference>
<proteinExistence type="inferred from homology"/>
<comment type="catalytic activity">
    <reaction evidence="7 8">
        <text>C-terminal L-cysteinyl-[HypE protein] + carbamoyl phosphate + ATP + H2O = C-terminal S-carboxamide-L-cysteinyl-[HypE protein] + AMP + phosphate + diphosphate + H(+)</text>
        <dbReference type="Rhea" id="RHEA:55636"/>
        <dbReference type="Rhea" id="RHEA-COMP:14247"/>
        <dbReference type="Rhea" id="RHEA-COMP:14392"/>
        <dbReference type="ChEBI" id="CHEBI:15377"/>
        <dbReference type="ChEBI" id="CHEBI:15378"/>
        <dbReference type="ChEBI" id="CHEBI:30616"/>
        <dbReference type="ChEBI" id="CHEBI:33019"/>
        <dbReference type="ChEBI" id="CHEBI:43474"/>
        <dbReference type="ChEBI" id="CHEBI:58228"/>
        <dbReference type="ChEBI" id="CHEBI:76913"/>
        <dbReference type="ChEBI" id="CHEBI:139126"/>
        <dbReference type="ChEBI" id="CHEBI:456215"/>
    </reaction>
</comment>
<evidence type="ECO:0000256" key="9">
    <source>
        <dbReference type="PROSITE-ProRule" id="PRU00520"/>
    </source>
</evidence>
<dbReference type="GO" id="GO:0003998">
    <property type="term" value="F:acylphosphatase activity"/>
    <property type="evidence" value="ECO:0007669"/>
    <property type="project" value="UniProtKB-EC"/>
</dbReference>
<dbReference type="GO" id="GO:0008270">
    <property type="term" value="F:zinc ion binding"/>
    <property type="evidence" value="ECO:0007669"/>
    <property type="project" value="UniProtKB-KW"/>
</dbReference>
<dbReference type="InterPro" id="IPR051060">
    <property type="entry name" value="Carbamoyltrans_HypF-like"/>
</dbReference>
<dbReference type="SUPFAM" id="SSF54975">
    <property type="entry name" value="Acylphosphatase/BLUF domain-like"/>
    <property type="match status" value="1"/>
</dbReference>
<dbReference type="InterPro" id="IPR055128">
    <property type="entry name" value="HypF_C_2"/>
</dbReference>
<comment type="pathway">
    <text evidence="1 8">Protein modification; [NiFe] hydrogenase maturation.</text>
</comment>
<keyword evidence="4" id="KW-0479">Metal-binding</keyword>
<dbReference type="EC" id="6.2.-.-" evidence="8"/>
<dbReference type="InterPro" id="IPR006070">
    <property type="entry name" value="Sua5-like_dom"/>
</dbReference>
<comment type="catalytic activity">
    <reaction evidence="9">
        <text>an acyl phosphate + H2O = a carboxylate + phosphate + H(+)</text>
        <dbReference type="Rhea" id="RHEA:14965"/>
        <dbReference type="ChEBI" id="CHEBI:15377"/>
        <dbReference type="ChEBI" id="CHEBI:15378"/>
        <dbReference type="ChEBI" id="CHEBI:29067"/>
        <dbReference type="ChEBI" id="CHEBI:43474"/>
        <dbReference type="ChEBI" id="CHEBI:59918"/>
        <dbReference type="EC" id="3.6.1.7"/>
    </reaction>
</comment>
<dbReference type="Proteomes" id="UP000295765">
    <property type="component" value="Unassembled WGS sequence"/>
</dbReference>
<feature type="active site" evidence="9">
    <location>
        <position position="24"/>
    </location>
</feature>
<dbReference type="EMBL" id="SLWY01000032">
    <property type="protein sequence ID" value="TCO76352.1"/>
    <property type="molecule type" value="Genomic_DNA"/>
</dbReference>
<evidence type="ECO:0000256" key="6">
    <source>
        <dbReference type="ARBA" id="ARBA00022833"/>
    </source>
</evidence>
<evidence type="ECO:0000256" key="3">
    <source>
        <dbReference type="ARBA" id="ARBA00022598"/>
    </source>
</evidence>
<keyword evidence="6" id="KW-0862">Zinc</keyword>
<dbReference type="InterPro" id="IPR004421">
    <property type="entry name" value="Carbamoyltransferase_HypF"/>
</dbReference>
<evidence type="ECO:0000256" key="8">
    <source>
        <dbReference type="PIRNR" id="PIRNR006256"/>
    </source>
</evidence>
<feature type="domain" description="YrdC-like" evidence="11">
    <location>
        <begin position="204"/>
        <end position="402"/>
    </location>
</feature>
<dbReference type="Gene3D" id="3.30.420.40">
    <property type="match status" value="1"/>
</dbReference>
<organism evidence="12 13">
    <name type="scientific">Plasticicumulans lactativorans</name>
    <dbReference type="NCBI Taxonomy" id="1133106"/>
    <lineage>
        <taxon>Bacteria</taxon>
        <taxon>Pseudomonadati</taxon>
        <taxon>Pseudomonadota</taxon>
        <taxon>Gammaproteobacteria</taxon>
        <taxon>Candidatus Competibacteraceae</taxon>
        <taxon>Plasticicumulans</taxon>
    </lineage>
</organism>
<dbReference type="RefSeq" id="WP_132545714.1">
    <property type="nucleotide sequence ID" value="NZ_SLWY01000032.1"/>
</dbReference>